<dbReference type="InterPro" id="IPR011992">
    <property type="entry name" value="EF-hand-dom_pair"/>
</dbReference>
<keyword evidence="2" id="KW-0732">Signal</keyword>
<proteinExistence type="predicted"/>
<organism evidence="4 5">
    <name type="scientific">Asticcacaulis aquaticus</name>
    <dbReference type="NCBI Taxonomy" id="2984212"/>
    <lineage>
        <taxon>Bacteria</taxon>
        <taxon>Pseudomonadati</taxon>
        <taxon>Pseudomonadota</taxon>
        <taxon>Alphaproteobacteria</taxon>
        <taxon>Caulobacterales</taxon>
        <taxon>Caulobacteraceae</taxon>
        <taxon>Asticcacaulis</taxon>
    </lineage>
</organism>
<evidence type="ECO:0000256" key="2">
    <source>
        <dbReference type="SAM" id="SignalP"/>
    </source>
</evidence>
<dbReference type="Proteomes" id="UP001214854">
    <property type="component" value="Unassembled WGS sequence"/>
</dbReference>
<feature type="region of interest" description="Disordered" evidence="1">
    <location>
        <begin position="219"/>
        <end position="251"/>
    </location>
</feature>
<dbReference type="SUPFAM" id="SSF47473">
    <property type="entry name" value="EF-hand"/>
    <property type="match status" value="1"/>
</dbReference>
<dbReference type="EMBL" id="JAQQKX010000007">
    <property type="protein sequence ID" value="MDC7683613.1"/>
    <property type="molecule type" value="Genomic_DNA"/>
</dbReference>
<protein>
    <recommendedName>
        <fullName evidence="3">EF-hand domain-containing protein</fullName>
    </recommendedName>
</protein>
<evidence type="ECO:0000313" key="4">
    <source>
        <dbReference type="EMBL" id="MDC7683613.1"/>
    </source>
</evidence>
<dbReference type="Pfam" id="PF13202">
    <property type="entry name" value="EF-hand_5"/>
    <property type="match status" value="2"/>
</dbReference>
<feature type="domain" description="EF-hand" evidence="3">
    <location>
        <begin position="79"/>
        <end position="97"/>
    </location>
</feature>
<keyword evidence="5" id="KW-1185">Reference proteome</keyword>
<dbReference type="Gene3D" id="1.10.238.10">
    <property type="entry name" value="EF-hand"/>
    <property type="match status" value="2"/>
</dbReference>
<feature type="compositionally biased region" description="Basic and acidic residues" evidence="1">
    <location>
        <begin position="228"/>
        <end position="241"/>
    </location>
</feature>
<reference evidence="4 5" key="1">
    <citation type="submission" date="2023-01" db="EMBL/GenBank/DDBJ databases">
        <title>Novel species of the genus Asticcacaulis isolated from rivers.</title>
        <authorList>
            <person name="Lu H."/>
        </authorList>
    </citation>
    <scope>NUCLEOTIDE SEQUENCE [LARGE SCALE GENOMIC DNA]</scope>
    <source>
        <strain evidence="4 5">BYS171W</strain>
    </source>
</reference>
<feature type="region of interest" description="Disordered" evidence="1">
    <location>
        <begin position="24"/>
        <end position="53"/>
    </location>
</feature>
<dbReference type="RefSeq" id="WP_272748082.1">
    <property type="nucleotide sequence ID" value="NZ_JAQQKX010000007.1"/>
</dbReference>
<gene>
    <name evidence="4" type="ORF">PQU92_10015</name>
</gene>
<evidence type="ECO:0000256" key="1">
    <source>
        <dbReference type="SAM" id="MobiDB-lite"/>
    </source>
</evidence>
<accession>A0ABT5HU70</accession>
<feature type="domain" description="EF-hand" evidence="3">
    <location>
        <begin position="203"/>
        <end position="219"/>
    </location>
</feature>
<feature type="signal peptide" evidence="2">
    <location>
        <begin position="1"/>
        <end position="22"/>
    </location>
</feature>
<dbReference type="InterPro" id="IPR018247">
    <property type="entry name" value="EF_Hand_1_Ca_BS"/>
</dbReference>
<comment type="caution">
    <text evidence="4">The sequence shown here is derived from an EMBL/GenBank/DDBJ whole genome shotgun (WGS) entry which is preliminary data.</text>
</comment>
<sequence>MTTKTFFCASLFALAFAAPVLAQPGPPGGGQGRPNMGPPPSGEQGPKADGHTVGQAVFFSPSGEVFKAPLKDPYPTAVWFAAADTDKDGALSRDEFMNDALRFFAIVDRDGKKVITSQDNSHYEAVLAPEIAGFSPLVAQPKNPRRAEDEGDKEAAQNRYVKRVVGAAQFSLINEPQPIRNADTNFDFRITVDEWINATGQRFDMLDANKDGKLTLAELPKTPLQRGLEQRAVEREKEKKKGGGLFGGKRE</sequence>
<name>A0ABT5HU70_9CAUL</name>
<evidence type="ECO:0000259" key="3">
    <source>
        <dbReference type="Pfam" id="PF13202"/>
    </source>
</evidence>
<dbReference type="PROSITE" id="PS00018">
    <property type="entry name" value="EF_HAND_1"/>
    <property type="match status" value="2"/>
</dbReference>
<evidence type="ECO:0000313" key="5">
    <source>
        <dbReference type="Proteomes" id="UP001214854"/>
    </source>
</evidence>
<feature type="chain" id="PRO_5045250138" description="EF-hand domain-containing protein" evidence="2">
    <location>
        <begin position="23"/>
        <end position="251"/>
    </location>
</feature>
<dbReference type="InterPro" id="IPR002048">
    <property type="entry name" value="EF_hand_dom"/>
</dbReference>